<organism evidence="2 3">
    <name type="scientific">Streblomastix strix</name>
    <dbReference type="NCBI Taxonomy" id="222440"/>
    <lineage>
        <taxon>Eukaryota</taxon>
        <taxon>Metamonada</taxon>
        <taxon>Preaxostyla</taxon>
        <taxon>Oxymonadida</taxon>
        <taxon>Streblomastigidae</taxon>
        <taxon>Streblomastix</taxon>
    </lineage>
</organism>
<accession>A0A5J4TU35</accession>
<evidence type="ECO:0000313" key="3">
    <source>
        <dbReference type="Proteomes" id="UP000324800"/>
    </source>
</evidence>
<evidence type="ECO:0000256" key="1">
    <source>
        <dbReference type="SAM" id="Phobius"/>
    </source>
</evidence>
<feature type="transmembrane region" description="Helical" evidence="1">
    <location>
        <begin position="7"/>
        <end position="31"/>
    </location>
</feature>
<keyword evidence="1" id="KW-0472">Membrane</keyword>
<reference evidence="2 3" key="1">
    <citation type="submission" date="2019-03" db="EMBL/GenBank/DDBJ databases">
        <title>Single cell metagenomics reveals metabolic interactions within the superorganism composed of flagellate Streblomastix strix and complex community of Bacteroidetes bacteria on its surface.</title>
        <authorList>
            <person name="Treitli S.C."/>
            <person name="Kolisko M."/>
            <person name="Husnik F."/>
            <person name="Keeling P."/>
            <person name="Hampl V."/>
        </authorList>
    </citation>
    <scope>NUCLEOTIDE SEQUENCE [LARGE SCALE GENOMIC DNA]</scope>
    <source>
        <strain evidence="2">ST1C</strain>
    </source>
</reference>
<feature type="transmembrane region" description="Helical" evidence="1">
    <location>
        <begin position="63"/>
        <end position="82"/>
    </location>
</feature>
<dbReference type="EMBL" id="SNRW01025110">
    <property type="protein sequence ID" value="KAA6361757.1"/>
    <property type="molecule type" value="Genomic_DNA"/>
</dbReference>
<feature type="transmembrane region" description="Helical" evidence="1">
    <location>
        <begin position="88"/>
        <end position="108"/>
    </location>
</feature>
<feature type="transmembrane region" description="Helical" evidence="1">
    <location>
        <begin position="37"/>
        <end position="56"/>
    </location>
</feature>
<name>A0A5J4TU35_9EUKA</name>
<comment type="caution">
    <text evidence="2">The sequence shown here is derived from an EMBL/GenBank/DDBJ whole genome shotgun (WGS) entry which is preliminary data.</text>
</comment>
<protein>
    <recommendedName>
        <fullName evidence="4">ABC-2 type transporter domain-containing protein</fullName>
    </recommendedName>
</protein>
<dbReference type="Proteomes" id="UP000324800">
    <property type="component" value="Unassembled WGS sequence"/>
</dbReference>
<evidence type="ECO:0000313" key="2">
    <source>
        <dbReference type="EMBL" id="KAA6361757.1"/>
    </source>
</evidence>
<gene>
    <name evidence="2" type="ORF">EZS28_042716</name>
</gene>
<sequence>MVAGAEIIVAIELFLTSIIVHLWIASIYVIYISSSRALVTVLIIIAVIIVSFLGVSLPKIVRLASRSLSFIFSSTIFPVFTFKFDKQILQSISYPYLLLIFSLIFLTIE</sequence>
<evidence type="ECO:0008006" key="4">
    <source>
        <dbReference type="Google" id="ProtNLM"/>
    </source>
</evidence>
<keyword evidence="1" id="KW-1133">Transmembrane helix</keyword>
<feature type="non-terminal residue" evidence="2">
    <location>
        <position position="109"/>
    </location>
</feature>
<proteinExistence type="predicted"/>
<dbReference type="AlphaFoldDB" id="A0A5J4TU35"/>
<keyword evidence="1" id="KW-0812">Transmembrane</keyword>